<gene>
    <name evidence="1" type="ORF">QFC24_005353</name>
</gene>
<protein>
    <submittedName>
        <fullName evidence="1">Uncharacterized protein</fullName>
    </submittedName>
</protein>
<proteinExistence type="predicted"/>
<keyword evidence="2" id="KW-1185">Reference proteome</keyword>
<name>A0ACC2X9U9_9TREE</name>
<reference evidence="1" key="1">
    <citation type="submission" date="2023-04" db="EMBL/GenBank/DDBJ databases">
        <title>Draft Genome sequencing of Naganishia species isolated from polar environments using Oxford Nanopore Technology.</title>
        <authorList>
            <person name="Leo P."/>
            <person name="Venkateswaran K."/>
        </authorList>
    </citation>
    <scope>NUCLEOTIDE SEQUENCE</scope>
    <source>
        <strain evidence="1">DBVPG 5303</strain>
    </source>
</reference>
<dbReference type="Proteomes" id="UP001234202">
    <property type="component" value="Unassembled WGS sequence"/>
</dbReference>
<evidence type="ECO:0000313" key="1">
    <source>
        <dbReference type="EMBL" id="KAJ9120396.1"/>
    </source>
</evidence>
<sequence>MPLSPKLYTWLCGLFASLGSILFGKSFSSIRRYDLGVIANVIISPDFLRVTKLDSDKPSDSDYIGFIVSSFLLGAFCGCIPASLFADALSRRKAITIGACTFILGGALQCGANGREMMMAGRFFAGLGVGQLSLLAPLYQSEIAHPSIRGRLTTLQQFCLGIGALVASIIAYELEKNHKGTVFQWRFPLGFQIAPAIPLALLIPLFPESPRWLMLKGRKEEALQNLARLHARGDINDAFVQAEYTELDAKVSAEAQISSGWVEVFRGPSNLRRVFLGIILQFSVQMTGVSVIQYYAPAIFAAIGFSYEKTFLFQTINSVIALVAQALCILTVDRLGRRLPLISANLVACACFAVATALQAKYPASVGNTSAGYAFVMMTWIYNFAFSYGIGPLSWAYPVEIMNTATRAKGTALTSMSCWIANFFIAQITPRAIKAIGWRYYICFSVMSFTNAITIYLLFPETKGVPLEFMDTLFANTSWIYPLSTYRPDYVGHGEEQLRRGQLHVETGYEASVEKEKGEIEQQEEKHTY</sequence>
<organism evidence="1 2">
    <name type="scientific">Naganishia onofrii</name>
    <dbReference type="NCBI Taxonomy" id="1851511"/>
    <lineage>
        <taxon>Eukaryota</taxon>
        <taxon>Fungi</taxon>
        <taxon>Dikarya</taxon>
        <taxon>Basidiomycota</taxon>
        <taxon>Agaricomycotina</taxon>
        <taxon>Tremellomycetes</taxon>
        <taxon>Filobasidiales</taxon>
        <taxon>Filobasidiaceae</taxon>
        <taxon>Naganishia</taxon>
    </lineage>
</organism>
<comment type="caution">
    <text evidence="1">The sequence shown here is derived from an EMBL/GenBank/DDBJ whole genome shotgun (WGS) entry which is preliminary data.</text>
</comment>
<dbReference type="EMBL" id="JASBWV010000021">
    <property type="protein sequence ID" value="KAJ9120396.1"/>
    <property type="molecule type" value="Genomic_DNA"/>
</dbReference>
<evidence type="ECO:0000313" key="2">
    <source>
        <dbReference type="Proteomes" id="UP001234202"/>
    </source>
</evidence>
<accession>A0ACC2X9U9</accession>